<evidence type="ECO:0000256" key="3">
    <source>
        <dbReference type="ARBA" id="ARBA00048782"/>
    </source>
</evidence>
<dbReference type="AlphaFoldDB" id="A0A1H2WV64"/>
<dbReference type="SUPFAM" id="SSF55068">
    <property type="entry name" value="Peptide methionine sulfoxide reductase"/>
    <property type="match status" value="1"/>
</dbReference>
<dbReference type="GO" id="GO:0033744">
    <property type="term" value="F:L-methionine:thioredoxin-disulfide S-oxidoreductase activity"/>
    <property type="evidence" value="ECO:0007669"/>
    <property type="project" value="RHEA"/>
</dbReference>
<comment type="catalytic activity">
    <reaction evidence="2 4">
        <text>L-methionyl-[protein] + [thioredoxin]-disulfide + H2O = L-methionyl-(S)-S-oxide-[protein] + [thioredoxin]-dithiol</text>
        <dbReference type="Rhea" id="RHEA:14217"/>
        <dbReference type="Rhea" id="RHEA-COMP:10698"/>
        <dbReference type="Rhea" id="RHEA-COMP:10700"/>
        <dbReference type="Rhea" id="RHEA-COMP:12313"/>
        <dbReference type="Rhea" id="RHEA-COMP:12315"/>
        <dbReference type="ChEBI" id="CHEBI:15377"/>
        <dbReference type="ChEBI" id="CHEBI:16044"/>
        <dbReference type="ChEBI" id="CHEBI:29950"/>
        <dbReference type="ChEBI" id="CHEBI:44120"/>
        <dbReference type="ChEBI" id="CHEBI:50058"/>
        <dbReference type="EC" id="1.8.4.11"/>
    </reaction>
</comment>
<feature type="domain" description="Peptide methionine sulphoxide reductase MsrA" evidence="5">
    <location>
        <begin position="5"/>
        <end position="158"/>
    </location>
</feature>
<protein>
    <recommendedName>
        <fullName evidence="4">Peptide methionine sulfoxide reductase MsrA</fullName>
        <shortName evidence="4">Protein-methionine-S-oxide reductase</shortName>
        <ecNumber evidence="4">1.8.4.11</ecNumber>
    </recommendedName>
    <alternativeName>
        <fullName evidence="4">Peptide-methionine (S)-S-oxide reductase</fullName>
        <shortName evidence="4">Peptide Met(O) reductase</shortName>
    </alternativeName>
</protein>
<evidence type="ECO:0000313" key="7">
    <source>
        <dbReference type="Proteomes" id="UP000198816"/>
    </source>
</evidence>
<dbReference type="Pfam" id="PF01625">
    <property type="entry name" value="PMSR"/>
    <property type="match status" value="1"/>
</dbReference>
<organism evidence="6 7">
    <name type="scientific">Thiocapsa roseopersicina</name>
    <dbReference type="NCBI Taxonomy" id="1058"/>
    <lineage>
        <taxon>Bacteria</taxon>
        <taxon>Pseudomonadati</taxon>
        <taxon>Pseudomonadota</taxon>
        <taxon>Gammaproteobacteria</taxon>
        <taxon>Chromatiales</taxon>
        <taxon>Chromatiaceae</taxon>
        <taxon>Thiocapsa</taxon>
    </lineage>
</organism>
<dbReference type="PANTHER" id="PTHR43774:SF1">
    <property type="entry name" value="PEPTIDE METHIONINE SULFOXIDE REDUCTASE MSRA 2"/>
    <property type="match status" value="1"/>
</dbReference>
<evidence type="ECO:0000256" key="2">
    <source>
        <dbReference type="ARBA" id="ARBA00047806"/>
    </source>
</evidence>
<dbReference type="InterPro" id="IPR002569">
    <property type="entry name" value="Met_Sox_Rdtase_MsrA_dom"/>
</dbReference>
<name>A0A1H2WV64_THIRO</name>
<accession>A0A1H2WV64</accession>
<feature type="active site" evidence="4">
    <location>
        <position position="12"/>
    </location>
</feature>
<evidence type="ECO:0000259" key="5">
    <source>
        <dbReference type="Pfam" id="PF01625"/>
    </source>
</evidence>
<dbReference type="HAMAP" id="MF_01401">
    <property type="entry name" value="MsrA"/>
    <property type="match status" value="1"/>
</dbReference>
<dbReference type="Proteomes" id="UP000198816">
    <property type="component" value="Unassembled WGS sequence"/>
</dbReference>
<dbReference type="RefSeq" id="WP_093031741.1">
    <property type="nucleotide sequence ID" value="NZ_FNNZ01000009.1"/>
</dbReference>
<evidence type="ECO:0000256" key="1">
    <source>
        <dbReference type="ARBA" id="ARBA00023002"/>
    </source>
</evidence>
<proteinExistence type="inferred from homology"/>
<gene>
    <name evidence="4" type="primary">msrA</name>
    <name evidence="6" type="ORF">SAMN05421783_109137</name>
</gene>
<dbReference type="PANTHER" id="PTHR43774">
    <property type="entry name" value="PEPTIDE METHIONINE SULFOXIDE REDUCTASE"/>
    <property type="match status" value="1"/>
</dbReference>
<dbReference type="NCBIfam" id="TIGR00401">
    <property type="entry name" value="msrA"/>
    <property type="match status" value="1"/>
</dbReference>
<evidence type="ECO:0000313" key="6">
    <source>
        <dbReference type="EMBL" id="SDW84398.1"/>
    </source>
</evidence>
<evidence type="ECO:0000256" key="4">
    <source>
        <dbReference type="HAMAP-Rule" id="MF_01401"/>
    </source>
</evidence>
<keyword evidence="1 4" id="KW-0560">Oxidoreductase</keyword>
<sequence length="178" mass="19479">MAIETATLGGGCFWCLEAAFQGVEGVQSVISGYAGGPGAQPTYHQVCTGTTGHAEVVQVGFDDTRIDFETLLEVFFTIHDPTTLNRQGADVGSQYRSVIFYHSDAQREIAERLIARLNAEGVWSDPIVTQVQPAPAFYPAEAYHQDYYRRNPGQGYCQVVISPKLAKLRARHAALLAK</sequence>
<dbReference type="EMBL" id="FNNZ01000009">
    <property type="protein sequence ID" value="SDW84398.1"/>
    <property type="molecule type" value="Genomic_DNA"/>
</dbReference>
<dbReference type="GO" id="GO:0008113">
    <property type="term" value="F:peptide-methionine (S)-S-oxide reductase activity"/>
    <property type="evidence" value="ECO:0007669"/>
    <property type="project" value="UniProtKB-UniRule"/>
</dbReference>
<dbReference type="EC" id="1.8.4.11" evidence="4"/>
<dbReference type="OrthoDB" id="4174719at2"/>
<comment type="function">
    <text evidence="4">Has an important function as a repair enzyme for proteins that have been inactivated by oxidation. Catalyzes the reversible oxidation-reduction of methionine sulfoxide in proteins to methionine.</text>
</comment>
<dbReference type="InterPro" id="IPR036509">
    <property type="entry name" value="Met_Sox_Rdtase_MsrA_sf"/>
</dbReference>
<keyword evidence="7" id="KW-1185">Reference proteome</keyword>
<comment type="catalytic activity">
    <reaction evidence="3 4">
        <text>[thioredoxin]-disulfide + L-methionine + H2O = L-methionine (S)-S-oxide + [thioredoxin]-dithiol</text>
        <dbReference type="Rhea" id="RHEA:19993"/>
        <dbReference type="Rhea" id="RHEA-COMP:10698"/>
        <dbReference type="Rhea" id="RHEA-COMP:10700"/>
        <dbReference type="ChEBI" id="CHEBI:15377"/>
        <dbReference type="ChEBI" id="CHEBI:29950"/>
        <dbReference type="ChEBI" id="CHEBI:50058"/>
        <dbReference type="ChEBI" id="CHEBI:57844"/>
        <dbReference type="ChEBI" id="CHEBI:58772"/>
        <dbReference type="EC" id="1.8.4.11"/>
    </reaction>
</comment>
<reference evidence="7" key="1">
    <citation type="submission" date="2016-10" db="EMBL/GenBank/DDBJ databases">
        <authorList>
            <person name="Varghese N."/>
            <person name="Submissions S."/>
        </authorList>
    </citation>
    <scope>NUCLEOTIDE SEQUENCE [LARGE SCALE GENOMIC DNA]</scope>
    <source>
        <strain evidence="7">DSM 217</strain>
    </source>
</reference>
<dbReference type="Gene3D" id="3.30.1060.10">
    <property type="entry name" value="Peptide methionine sulphoxide reductase MsrA"/>
    <property type="match status" value="1"/>
</dbReference>
<comment type="similarity">
    <text evidence="4">Belongs to the MsrA Met sulfoxide reductase family.</text>
</comment>
<dbReference type="STRING" id="1058.SAMN05421783_109137"/>